<name>A0ACC0JGC7_CHOFU</name>
<evidence type="ECO:0000313" key="2">
    <source>
        <dbReference type="Proteomes" id="UP001064048"/>
    </source>
</evidence>
<protein>
    <submittedName>
        <fullName evidence="1">Uncharacterized protein</fullName>
    </submittedName>
</protein>
<dbReference type="Proteomes" id="UP001064048">
    <property type="component" value="Chromosome 25"/>
</dbReference>
<comment type="caution">
    <text evidence="1">The sequence shown here is derived from an EMBL/GenBank/DDBJ whole genome shotgun (WGS) entry which is preliminary data.</text>
</comment>
<accession>A0ACC0JGC7</accession>
<gene>
    <name evidence="1" type="ORF">MSG28_014253</name>
</gene>
<dbReference type="EMBL" id="CM046125">
    <property type="protein sequence ID" value="KAI8423216.1"/>
    <property type="molecule type" value="Genomic_DNA"/>
</dbReference>
<keyword evidence="2" id="KW-1185">Reference proteome</keyword>
<evidence type="ECO:0000313" key="1">
    <source>
        <dbReference type="EMBL" id="KAI8423216.1"/>
    </source>
</evidence>
<sequence length="331" mass="37618">MKYVSSEQIPKKSNSKVEEEEEDKTPKRRTGLKRRHKKKMLQAIIPMMFGMKSAGTVIFALAMVTALTMKAFVASKLALLVTVGMALKRLYETYGQGVGLQNHPYLYSQYPIDFPSASSHQYSVSGANPQFGTQEMYNPVLTPHQHELLQQNDASAQQSQQAPTLYNSTRATERWDGKSKLQQFIEPLIDGFKSFVDPIASVFYQAMPATFRGLNSDVSTQKSIEEVKEEVKRPREILLPQPRNIAQRKMNYRNSLTHRPKKYNELKIPETPNVLWNIANFFKGLFSPPGLSPLSQPSMPMPMYMMPGAMQMYGQAMAMPEMHHMHTMAMT</sequence>
<proteinExistence type="predicted"/>
<reference evidence="1 2" key="1">
    <citation type="journal article" date="2022" name="Genome Biol. Evol.">
        <title>The Spruce Budworm Genome: Reconstructing the Evolutionary History of Antifreeze Proteins.</title>
        <authorList>
            <person name="Beliveau C."/>
            <person name="Gagne P."/>
            <person name="Picq S."/>
            <person name="Vernygora O."/>
            <person name="Keeling C.I."/>
            <person name="Pinkney K."/>
            <person name="Doucet D."/>
            <person name="Wen F."/>
            <person name="Johnston J.S."/>
            <person name="Maaroufi H."/>
            <person name="Boyle B."/>
            <person name="Laroche J."/>
            <person name="Dewar K."/>
            <person name="Juretic N."/>
            <person name="Blackburn G."/>
            <person name="Nisole A."/>
            <person name="Brunet B."/>
            <person name="Brandao M."/>
            <person name="Lumley L."/>
            <person name="Duan J."/>
            <person name="Quan G."/>
            <person name="Lucarotti C.J."/>
            <person name="Roe A.D."/>
            <person name="Sperling F.A.H."/>
            <person name="Levesque R.C."/>
            <person name="Cusson M."/>
        </authorList>
    </citation>
    <scope>NUCLEOTIDE SEQUENCE [LARGE SCALE GENOMIC DNA]</scope>
    <source>
        <strain evidence="1">Glfc:IPQL:Cfum</strain>
    </source>
</reference>
<organism evidence="1 2">
    <name type="scientific">Choristoneura fumiferana</name>
    <name type="common">Spruce budworm moth</name>
    <name type="synonym">Archips fumiferana</name>
    <dbReference type="NCBI Taxonomy" id="7141"/>
    <lineage>
        <taxon>Eukaryota</taxon>
        <taxon>Metazoa</taxon>
        <taxon>Ecdysozoa</taxon>
        <taxon>Arthropoda</taxon>
        <taxon>Hexapoda</taxon>
        <taxon>Insecta</taxon>
        <taxon>Pterygota</taxon>
        <taxon>Neoptera</taxon>
        <taxon>Endopterygota</taxon>
        <taxon>Lepidoptera</taxon>
        <taxon>Glossata</taxon>
        <taxon>Ditrysia</taxon>
        <taxon>Tortricoidea</taxon>
        <taxon>Tortricidae</taxon>
        <taxon>Tortricinae</taxon>
        <taxon>Choristoneura</taxon>
    </lineage>
</organism>